<keyword evidence="3" id="KW-1185">Reference proteome</keyword>
<proteinExistence type="predicted"/>
<dbReference type="AlphaFoldDB" id="A0A4P7QGL0"/>
<dbReference type="KEGG" id="cee:CENDO_08150"/>
<protein>
    <submittedName>
        <fullName evidence="2">Uncharacterized protein</fullName>
    </submittedName>
</protein>
<accession>A0A4P7QGL0</accession>
<dbReference type="Proteomes" id="UP000296352">
    <property type="component" value="Chromosome"/>
</dbReference>
<evidence type="ECO:0000313" key="3">
    <source>
        <dbReference type="Proteomes" id="UP000296352"/>
    </source>
</evidence>
<dbReference type="RefSeq" id="WP_246014233.1">
    <property type="nucleotide sequence ID" value="NZ_CP039247.1"/>
</dbReference>
<feature type="region of interest" description="Disordered" evidence="1">
    <location>
        <begin position="1"/>
        <end position="20"/>
    </location>
</feature>
<evidence type="ECO:0000256" key="1">
    <source>
        <dbReference type="SAM" id="MobiDB-lite"/>
    </source>
</evidence>
<name>A0A4P7QGL0_9CORY</name>
<organism evidence="2 3">
    <name type="scientific">Corynebacterium endometrii</name>
    <dbReference type="NCBI Taxonomy" id="2488819"/>
    <lineage>
        <taxon>Bacteria</taxon>
        <taxon>Bacillati</taxon>
        <taxon>Actinomycetota</taxon>
        <taxon>Actinomycetes</taxon>
        <taxon>Mycobacteriales</taxon>
        <taxon>Corynebacteriaceae</taxon>
        <taxon>Corynebacterium</taxon>
    </lineage>
</organism>
<dbReference type="EMBL" id="CP039247">
    <property type="protein sequence ID" value="QCB28902.1"/>
    <property type="molecule type" value="Genomic_DNA"/>
</dbReference>
<reference evidence="2 3" key="1">
    <citation type="submission" date="2019-04" db="EMBL/GenBank/DDBJ databases">
        <title>Corynebacterium endometrii sp. nov., isolated from the uterus of a cow with endometritis.</title>
        <authorList>
            <person name="Ballas P."/>
            <person name="Ruckert C."/>
            <person name="Wagener K."/>
            <person name="Drillich M."/>
            <person name="Kaempfer P."/>
            <person name="Busse H.-J."/>
            <person name="Ehling-Schulz M."/>
        </authorList>
    </citation>
    <scope>NUCLEOTIDE SEQUENCE [LARGE SCALE GENOMIC DNA]</scope>
    <source>
        <strain evidence="2 3">LMM-1653</strain>
    </source>
</reference>
<sequence length="136" mass="14479">MNAAPARPACSEPARSRSGTTAVPVIPAGIEVVVLEVSGMPTFVRPRIERAMVDCLVSESYLSIPGADPLEASWCTRWRRDAVSTRALALGVGGQRGGLSCREVLTGTPGEIEALRERVAALAERYGFNAGVREVR</sequence>
<evidence type="ECO:0000313" key="2">
    <source>
        <dbReference type="EMBL" id="QCB28902.1"/>
    </source>
</evidence>
<gene>
    <name evidence="2" type="ORF">CENDO_08150</name>
</gene>